<dbReference type="AlphaFoldDB" id="A0AAV4PBI3"/>
<protein>
    <recommendedName>
        <fullName evidence="5">Secreted protein</fullName>
    </recommendedName>
</protein>
<keyword evidence="2" id="KW-0812">Transmembrane</keyword>
<feature type="region of interest" description="Disordered" evidence="1">
    <location>
        <begin position="62"/>
        <end position="82"/>
    </location>
</feature>
<keyword evidence="4" id="KW-1185">Reference proteome</keyword>
<reference evidence="3 4" key="1">
    <citation type="submission" date="2021-06" db="EMBL/GenBank/DDBJ databases">
        <title>Caerostris extrusa draft genome.</title>
        <authorList>
            <person name="Kono N."/>
            <person name="Arakawa K."/>
        </authorList>
    </citation>
    <scope>NUCLEOTIDE SEQUENCE [LARGE SCALE GENOMIC DNA]</scope>
</reference>
<keyword evidence="2" id="KW-0472">Membrane</keyword>
<evidence type="ECO:0008006" key="5">
    <source>
        <dbReference type="Google" id="ProtNLM"/>
    </source>
</evidence>
<proteinExistence type="predicted"/>
<dbReference type="EMBL" id="BPLR01004218">
    <property type="protein sequence ID" value="GIX93254.1"/>
    <property type="molecule type" value="Genomic_DNA"/>
</dbReference>
<accession>A0AAV4PBI3</accession>
<gene>
    <name evidence="3" type="ORF">CEXT_554071</name>
</gene>
<comment type="caution">
    <text evidence="3">The sequence shown here is derived from an EMBL/GenBank/DDBJ whole genome shotgun (WGS) entry which is preliminary data.</text>
</comment>
<name>A0AAV4PBI3_CAEEX</name>
<feature type="transmembrane region" description="Helical" evidence="2">
    <location>
        <begin position="12"/>
        <end position="30"/>
    </location>
</feature>
<evidence type="ECO:0000313" key="3">
    <source>
        <dbReference type="EMBL" id="GIX93254.1"/>
    </source>
</evidence>
<evidence type="ECO:0000256" key="1">
    <source>
        <dbReference type="SAM" id="MobiDB-lite"/>
    </source>
</evidence>
<organism evidence="3 4">
    <name type="scientific">Caerostris extrusa</name>
    <name type="common">Bark spider</name>
    <name type="synonym">Caerostris bankana</name>
    <dbReference type="NCBI Taxonomy" id="172846"/>
    <lineage>
        <taxon>Eukaryota</taxon>
        <taxon>Metazoa</taxon>
        <taxon>Ecdysozoa</taxon>
        <taxon>Arthropoda</taxon>
        <taxon>Chelicerata</taxon>
        <taxon>Arachnida</taxon>
        <taxon>Araneae</taxon>
        <taxon>Araneomorphae</taxon>
        <taxon>Entelegynae</taxon>
        <taxon>Araneoidea</taxon>
        <taxon>Araneidae</taxon>
        <taxon>Caerostris</taxon>
    </lineage>
</organism>
<evidence type="ECO:0000256" key="2">
    <source>
        <dbReference type="SAM" id="Phobius"/>
    </source>
</evidence>
<keyword evidence="2" id="KW-1133">Transmembrane helix</keyword>
<dbReference type="Proteomes" id="UP001054945">
    <property type="component" value="Unassembled WGS sequence"/>
</dbReference>
<evidence type="ECO:0000313" key="4">
    <source>
        <dbReference type="Proteomes" id="UP001054945"/>
    </source>
</evidence>
<sequence>MLQRLAMTKRALYWSDVIVVWLIAVIGHWHPAPSYVTAESGQGPKHPGRHVNTEILASAWRAPLNGRRGKKGQNRDKGGKMK</sequence>
<feature type="compositionally biased region" description="Basic and acidic residues" evidence="1">
    <location>
        <begin position="73"/>
        <end position="82"/>
    </location>
</feature>